<reference evidence="2 3" key="2">
    <citation type="submission" date="2016-12" db="EMBL/GenBank/DDBJ databases">
        <title>Draft Genome Sequence of Cystobacter ferrugineus Strain Cbfe23.</title>
        <authorList>
            <person name="Akbar S."/>
            <person name="Dowd S.E."/>
            <person name="Stevens D.C."/>
        </authorList>
    </citation>
    <scope>NUCLEOTIDE SEQUENCE [LARGE SCALE GENOMIC DNA]</scope>
    <source>
        <strain evidence="2 3">Cbfe23</strain>
    </source>
</reference>
<dbReference type="RefSeq" id="WP_071903614.1">
    <property type="nucleotide sequence ID" value="NZ_MPIN01000014.1"/>
</dbReference>
<dbReference type="OrthoDB" id="5382834at2"/>
<proteinExistence type="predicted"/>
<dbReference type="AlphaFoldDB" id="A0A1L9AZT0"/>
<accession>A0A1L9AZT0</accession>
<dbReference type="Proteomes" id="UP000182229">
    <property type="component" value="Unassembled WGS sequence"/>
</dbReference>
<reference evidence="3" key="1">
    <citation type="submission" date="2016-11" db="EMBL/GenBank/DDBJ databases">
        <authorList>
            <person name="Shukria A."/>
            <person name="Stevens D.C."/>
        </authorList>
    </citation>
    <scope>NUCLEOTIDE SEQUENCE [LARGE SCALE GENOMIC DNA]</scope>
    <source>
        <strain evidence="3">Cbfe23</strain>
    </source>
</reference>
<evidence type="ECO:0008006" key="4">
    <source>
        <dbReference type="Google" id="ProtNLM"/>
    </source>
</evidence>
<gene>
    <name evidence="2" type="ORF">BON30_38970</name>
</gene>
<comment type="caution">
    <text evidence="2">The sequence shown here is derived from an EMBL/GenBank/DDBJ whole genome shotgun (WGS) entry which is preliminary data.</text>
</comment>
<name>A0A1L9AZT0_9BACT</name>
<keyword evidence="3" id="KW-1185">Reference proteome</keyword>
<organism evidence="2 3">
    <name type="scientific">Cystobacter ferrugineus</name>
    <dbReference type="NCBI Taxonomy" id="83449"/>
    <lineage>
        <taxon>Bacteria</taxon>
        <taxon>Pseudomonadati</taxon>
        <taxon>Myxococcota</taxon>
        <taxon>Myxococcia</taxon>
        <taxon>Myxococcales</taxon>
        <taxon>Cystobacterineae</taxon>
        <taxon>Archangiaceae</taxon>
        <taxon>Cystobacter</taxon>
    </lineage>
</organism>
<sequence length="141" mass="15004">MRNILAASVSLFSLSLLGPVACGGTVAEPPQVLSEQTQGLNAVGTGCSSDAQCSTGLCWTEADSYPLYNPQWIRADSCTEECGGPDDNAYCQQLAAEFNAPRPSAARCIAARGVYDNYPYDDIFYVCDLIPAGLGKVHWAE</sequence>
<protein>
    <recommendedName>
        <fullName evidence="4">Lipoprotein</fullName>
    </recommendedName>
</protein>
<feature type="signal peptide" evidence="1">
    <location>
        <begin position="1"/>
        <end position="23"/>
    </location>
</feature>
<feature type="chain" id="PRO_5012137538" description="Lipoprotein" evidence="1">
    <location>
        <begin position="24"/>
        <end position="141"/>
    </location>
</feature>
<evidence type="ECO:0000313" key="3">
    <source>
        <dbReference type="Proteomes" id="UP000182229"/>
    </source>
</evidence>
<evidence type="ECO:0000313" key="2">
    <source>
        <dbReference type="EMBL" id="OJH35515.1"/>
    </source>
</evidence>
<dbReference type="EMBL" id="MPIN01000014">
    <property type="protein sequence ID" value="OJH35515.1"/>
    <property type="molecule type" value="Genomic_DNA"/>
</dbReference>
<keyword evidence="1" id="KW-0732">Signal</keyword>
<evidence type="ECO:0000256" key="1">
    <source>
        <dbReference type="SAM" id="SignalP"/>
    </source>
</evidence>